<keyword evidence="3" id="KW-1185">Reference proteome</keyword>
<dbReference type="Pfam" id="PF00169">
    <property type="entry name" value="PH"/>
    <property type="match status" value="1"/>
</dbReference>
<evidence type="ECO:0000259" key="1">
    <source>
        <dbReference type="PROSITE" id="PS50003"/>
    </source>
</evidence>
<gene>
    <name evidence="2" type="ORF">BCR42DRAFT_418161</name>
</gene>
<dbReference type="OrthoDB" id="73680at2759"/>
<name>A0A1X2ID46_9FUNG</name>
<reference evidence="2 3" key="1">
    <citation type="submission" date="2016-07" db="EMBL/GenBank/DDBJ databases">
        <title>Pervasive Adenine N6-methylation of Active Genes in Fungi.</title>
        <authorList>
            <consortium name="DOE Joint Genome Institute"/>
            <person name="Mondo S.J."/>
            <person name="Dannebaum R.O."/>
            <person name="Kuo R.C."/>
            <person name="Labutti K."/>
            <person name="Haridas S."/>
            <person name="Kuo A."/>
            <person name="Salamov A."/>
            <person name="Ahrendt S.R."/>
            <person name="Lipzen A."/>
            <person name="Sullivan W."/>
            <person name="Andreopoulos W.B."/>
            <person name="Clum A."/>
            <person name="Lindquist E."/>
            <person name="Daum C."/>
            <person name="Ramamoorthy G.K."/>
            <person name="Gryganskyi A."/>
            <person name="Culley D."/>
            <person name="Magnuson J.K."/>
            <person name="James T.Y."/>
            <person name="O'Malley M.A."/>
            <person name="Stajich J.E."/>
            <person name="Spatafora J.W."/>
            <person name="Visel A."/>
            <person name="Grigoriev I.V."/>
        </authorList>
    </citation>
    <scope>NUCLEOTIDE SEQUENCE [LARGE SCALE GENOMIC DNA]</scope>
    <source>
        <strain evidence="2 3">NRRL 1336</strain>
    </source>
</reference>
<dbReference type="InterPro" id="IPR001849">
    <property type="entry name" value="PH_domain"/>
</dbReference>
<dbReference type="Proteomes" id="UP000193560">
    <property type="component" value="Unassembled WGS sequence"/>
</dbReference>
<dbReference type="SMART" id="SM00233">
    <property type="entry name" value="PH"/>
    <property type="match status" value="1"/>
</dbReference>
<proteinExistence type="predicted"/>
<protein>
    <recommendedName>
        <fullName evidence="1">PH domain-containing protein</fullName>
    </recommendedName>
</protein>
<feature type="domain" description="PH" evidence="1">
    <location>
        <begin position="10"/>
        <end position="121"/>
    </location>
</feature>
<dbReference type="STRING" id="90262.A0A1X2ID46"/>
<dbReference type="InterPro" id="IPR011993">
    <property type="entry name" value="PH-like_dom_sf"/>
</dbReference>
<dbReference type="EMBL" id="MCGE01000015">
    <property type="protein sequence ID" value="ORZ14157.1"/>
    <property type="molecule type" value="Genomic_DNA"/>
</dbReference>
<dbReference type="PANTHER" id="PTHR14336">
    <property type="entry name" value="TANDEM PH DOMAIN CONTAINING PROTEIN"/>
    <property type="match status" value="1"/>
</dbReference>
<comment type="caution">
    <text evidence="2">The sequence shown here is derived from an EMBL/GenBank/DDBJ whole genome shotgun (WGS) entry which is preliminary data.</text>
</comment>
<evidence type="ECO:0000313" key="2">
    <source>
        <dbReference type="EMBL" id="ORZ14157.1"/>
    </source>
</evidence>
<evidence type="ECO:0000313" key="3">
    <source>
        <dbReference type="Proteomes" id="UP000193560"/>
    </source>
</evidence>
<dbReference type="InterPro" id="IPR051707">
    <property type="entry name" value="PI-Interact_SigTrans_Reg"/>
</dbReference>
<dbReference type="PROSITE" id="PS50003">
    <property type="entry name" value="PH_DOMAIN"/>
    <property type="match status" value="1"/>
</dbReference>
<accession>A0A1X2ID46</accession>
<sequence>MHHYIHSFSSPTIKGWLLKKARTGFRKTWSRCYFVLESQQLRCYKNDQDDALPISIFDLCEYQLQNQPSNKPFTFQLIHRNSKSSLVTPVSSPVPSPDLYLQAENQEEWTFWMDTLGDQQHYMSGASMYDQPHHEGEPQVDVLNKWLERYDLIVPSTDRFTPSLLSLAPSSAYANDDDESSDDSTIDLDKTATTQQPCPIFIDDQQSFLEVPSPSPMMKNAPSPSSRFLGFLWTTKTKKTSETSTCSPLGSRVH</sequence>
<dbReference type="Gene3D" id="2.30.29.30">
    <property type="entry name" value="Pleckstrin-homology domain (PH domain)/Phosphotyrosine-binding domain (PTB)"/>
    <property type="match status" value="1"/>
</dbReference>
<dbReference type="SUPFAM" id="SSF50729">
    <property type="entry name" value="PH domain-like"/>
    <property type="match status" value="1"/>
</dbReference>
<organism evidence="2 3">
    <name type="scientific">Absidia repens</name>
    <dbReference type="NCBI Taxonomy" id="90262"/>
    <lineage>
        <taxon>Eukaryota</taxon>
        <taxon>Fungi</taxon>
        <taxon>Fungi incertae sedis</taxon>
        <taxon>Mucoromycota</taxon>
        <taxon>Mucoromycotina</taxon>
        <taxon>Mucoromycetes</taxon>
        <taxon>Mucorales</taxon>
        <taxon>Cunninghamellaceae</taxon>
        <taxon>Absidia</taxon>
    </lineage>
</organism>
<dbReference type="AlphaFoldDB" id="A0A1X2ID46"/>